<evidence type="ECO:0000259" key="1">
    <source>
        <dbReference type="Pfam" id="PF21101"/>
    </source>
</evidence>
<accession>A0ABV8XAF8</accession>
<protein>
    <recommendedName>
        <fullName evidence="1">YqgU-like 6-bladed beta-propeller domain-containing protein</fullName>
    </recommendedName>
</protein>
<dbReference type="PROSITE" id="PS51257">
    <property type="entry name" value="PROKAR_LIPOPROTEIN"/>
    <property type="match status" value="1"/>
</dbReference>
<feature type="domain" description="YqgU-like 6-bladed beta-propeller" evidence="1">
    <location>
        <begin position="86"/>
        <end position="346"/>
    </location>
</feature>
<organism evidence="2 3">
    <name type="scientific">Chungangia koreensis</name>
    <dbReference type="NCBI Taxonomy" id="752657"/>
    <lineage>
        <taxon>Bacteria</taxon>
        <taxon>Bacillati</taxon>
        <taxon>Bacillota</taxon>
        <taxon>Bacilli</taxon>
        <taxon>Lactobacillales</taxon>
        <taxon>Chungangia</taxon>
    </lineage>
</organism>
<evidence type="ECO:0000313" key="3">
    <source>
        <dbReference type="Proteomes" id="UP001595817"/>
    </source>
</evidence>
<keyword evidence="3" id="KW-1185">Reference proteome</keyword>
<dbReference type="InterPro" id="IPR048421">
    <property type="entry name" value="YqgU_beta-prop"/>
</dbReference>
<name>A0ABV8XAF8_9LACT</name>
<reference evidence="3" key="1">
    <citation type="journal article" date="2019" name="Int. J. Syst. Evol. Microbiol.">
        <title>The Global Catalogue of Microorganisms (GCM) 10K type strain sequencing project: providing services to taxonomists for standard genome sequencing and annotation.</title>
        <authorList>
            <consortium name="The Broad Institute Genomics Platform"/>
            <consortium name="The Broad Institute Genome Sequencing Center for Infectious Disease"/>
            <person name="Wu L."/>
            <person name="Ma J."/>
        </authorList>
    </citation>
    <scope>NUCLEOTIDE SEQUENCE [LARGE SCALE GENOMIC DNA]</scope>
    <source>
        <strain evidence="3">CCUG 59778</strain>
    </source>
</reference>
<dbReference type="RefSeq" id="WP_378155708.1">
    <property type="nucleotide sequence ID" value="NZ_JBHSEC010000019.1"/>
</dbReference>
<dbReference type="EMBL" id="JBHSEC010000019">
    <property type="protein sequence ID" value="MFC4411125.1"/>
    <property type="molecule type" value="Genomic_DNA"/>
</dbReference>
<proteinExistence type="predicted"/>
<gene>
    <name evidence="2" type="ORF">ACFOZY_11915</name>
</gene>
<comment type="caution">
    <text evidence="2">The sequence shown here is derived from an EMBL/GenBank/DDBJ whole genome shotgun (WGS) entry which is preliminary data.</text>
</comment>
<dbReference type="Proteomes" id="UP001595817">
    <property type="component" value="Unassembled WGS sequence"/>
</dbReference>
<sequence>MRNFTLLIIGLILVLTGCQPEETEPTDVIPVPNQQVSSDLGEQEKEEWVAYTANPDSFYQTYGWLSDSEILIAEIEEGNYILRSYNFKNGEKKDIFKESMMVINTKIHSSKEFIALHISESPASAIIKIIKPDGTLVEEVKVESSELYIDWNDEDASLMMITAFYEDWSFDTFVFDMNTKNLTLFESSDPFVKWLNGDTLLSLQWSEHALSGGQIVKIHWRTGESELTDLSNVVFFDAYRGNLLAVHPKEDEKEMIYKIVGSNGEIVTEWSAPALSNYSQWFIPEVQWLVDGSMITLLPVNQGLIDETAPEFQYVKVQNGAVEVFEEKVAEAAFNCSPDGSLCLSGYESDHIIQFDPFKVWKWLEV</sequence>
<evidence type="ECO:0000313" key="2">
    <source>
        <dbReference type="EMBL" id="MFC4411125.1"/>
    </source>
</evidence>
<dbReference type="Pfam" id="PF21101">
    <property type="entry name" value="YqgU"/>
    <property type="match status" value="1"/>
</dbReference>